<dbReference type="Gene3D" id="3.30.360.10">
    <property type="entry name" value="Dihydrodipicolinate Reductase, domain 2"/>
    <property type="match status" value="1"/>
</dbReference>
<feature type="domain" description="GFO/IDH/MocA-like oxidoreductase" evidence="3">
    <location>
        <begin position="139"/>
        <end position="248"/>
    </location>
</feature>
<dbReference type="SUPFAM" id="SSF51735">
    <property type="entry name" value="NAD(P)-binding Rossmann-fold domains"/>
    <property type="match status" value="1"/>
</dbReference>
<proteinExistence type="predicted"/>
<evidence type="ECO:0000313" key="5">
    <source>
        <dbReference type="Proteomes" id="UP001589613"/>
    </source>
</evidence>
<dbReference type="Gene3D" id="3.40.50.720">
    <property type="entry name" value="NAD(P)-binding Rossmann-like Domain"/>
    <property type="match status" value="1"/>
</dbReference>
<dbReference type="PANTHER" id="PTHR43377">
    <property type="entry name" value="BILIVERDIN REDUCTASE A"/>
    <property type="match status" value="1"/>
</dbReference>
<protein>
    <submittedName>
        <fullName evidence="4">Gfo/Idh/MocA family protein</fullName>
    </submittedName>
</protein>
<evidence type="ECO:0000256" key="1">
    <source>
        <dbReference type="ARBA" id="ARBA00023027"/>
    </source>
</evidence>
<dbReference type="InterPro" id="IPR055170">
    <property type="entry name" value="GFO_IDH_MocA-like_dom"/>
</dbReference>
<reference evidence="4 5" key="1">
    <citation type="submission" date="2024-09" db="EMBL/GenBank/DDBJ databases">
        <authorList>
            <person name="Sun Q."/>
            <person name="Mori K."/>
        </authorList>
    </citation>
    <scope>NUCLEOTIDE SEQUENCE [LARGE SCALE GENOMIC DNA]</scope>
    <source>
        <strain evidence="4 5">JCM 12763</strain>
    </source>
</reference>
<comment type="caution">
    <text evidence="4">The sequence shown here is derived from an EMBL/GenBank/DDBJ whole genome shotgun (WGS) entry which is preliminary data.</text>
</comment>
<dbReference type="Pfam" id="PF01408">
    <property type="entry name" value="GFO_IDH_MocA"/>
    <property type="match status" value="1"/>
</dbReference>
<keyword evidence="5" id="KW-1185">Reference proteome</keyword>
<gene>
    <name evidence="4" type="ORF">ACFFN0_12060</name>
</gene>
<keyword evidence="1" id="KW-0520">NAD</keyword>
<evidence type="ECO:0000259" key="3">
    <source>
        <dbReference type="Pfam" id="PF22725"/>
    </source>
</evidence>
<dbReference type="InterPro" id="IPR036291">
    <property type="entry name" value="NAD(P)-bd_dom_sf"/>
</dbReference>
<feature type="domain" description="Gfo/Idh/MocA-like oxidoreductase N-terminal" evidence="2">
    <location>
        <begin position="16"/>
        <end position="129"/>
    </location>
</feature>
<dbReference type="Pfam" id="PF22725">
    <property type="entry name" value="GFO_IDH_MocA_C3"/>
    <property type="match status" value="1"/>
</dbReference>
<dbReference type="PANTHER" id="PTHR43377:SF1">
    <property type="entry name" value="BILIVERDIN REDUCTASE A"/>
    <property type="match status" value="1"/>
</dbReference>
<dbReference type="Proteomes" id="UP001589613">
    <property type="component" value="Unassembled WGS sequence"/>
</dbReference>
<dbReference type="InterPro" id="IPR051450">
    <property type="entry name" value="Gfo/Idh/MocA_Oxidoreductases"/>
</dbReference>
<dbReference type="SUPFAM" id="SSF55347">
    <property type="entry name" value="Glyceraldehyde-3-phosphate dehydrogenase-like, C-terminal domain"/>
    <property type="match status" value="1"/>
</dbReference>
<accession>A0ABV5V4V4</accession>
<evidence type="ECO:0000259" key="2">
    <source>
        <dbReference type="Pfam" id="PF01408"/>
    </source>
</evidence>
<sequence length="342" mass="36109">MGGDVRAGVLPEGQSIRMGLIGLGSMGRHHARVIREVEGMELVAVADPVGDRHGVAGGLEVLPDVEALIGAGIDAAMVAVPTYLHEEVALALAAAGVHTMVEKPIAATVEEGARVAQAFTEAGMLGAVGYVERCNPALLEMRRRIAAGELGEVYQITTSRQGPFPGRIADVGVVKDLATHDIDLTAWLAGSPYERVCGQVSHRSGREHEDMVVATGRLANGVIVAHTVNWLSPMKIRQTVATGEKGAFIANTLSGDLTFVANGDVTSSWEADRQFRGVSEGDSVRYAIARREPLRVEQENFRDALWGRPSDVVSMAEGVHTLQVVEAILASARAGETVALGG</sequence>
<dbReference type="EMBL" id="JBHMAX010000022">
    <property type="protein sequence ID" value="MFB9732777.1"/>
    <property type="molecule type" value="Genomic_DNA"/>
</dbReference>
<name>A0ABV5V4V4_9MICO</name>
<dbReference type="RefSeq" id="WP_141338866.1">
    <property type="nucleotide sequence ID" value="NZ_JBHSJX010000001.1"/>
</dbReference>
<dbReference type="InterPro" id="IPR000683">
    <property type="entry name" value="Gfo/Idh/MocA-like_OxRdtase_N"/>
</dbReference>
<organism evidence="4 5">
    <name type="scientific">Ornithinimicrobium kibberense</name>
    <dbReference type="NCBI Taxonomy" id="282060"/>
    <lineage>
        <taxon>Bacteria</taxon>
        <taxon>Bacillati</taxon>
        <taxon>Actinomycetota</taxon>
        <taxon>Actinomycetes</taxon>
        <taxon>Micrococcales</taxon>
        <taxon>Ornithinimicrobiaceae</taxon>
        <taxon>Ornithinimicrobium</taxon>
    </lineage>
</organism>
<evidence type="ECO:0000313" key="4">
    <source>
        <dbReference type="EMBL" id="MFB9732777.1"/>
    </source>
</evidence>